<keyword evidence="3" id="KW-1185">Reference proteome</keyword>
<dbReference type="Proteomes" id="UP000596902">
    <property type="component" value="Unassembled WGS sequence"/>
</dbReference>
<name>A0A8H7EMS3_9PLEO</name>
<dbReference type="RefSeq" id="XP_038791352.1">
    <property type="nucleotide sequence ID" value="XM_038925496.1"/>
</dbReference>
<dbReference type="GeneID" id="62198674"/>
<sequence>MSNPQATLQRHALNRISTFMIAIFTLITRVVDSRVLLRKETVGNELHLFFCHKEDLGDQFVAQETGYTSIEAEEAMESHNYCVFVCKVFAGMLAWLIEELHLPITVDEADLNDVFEAQPVVCIDVITWERRRVAPVHTMFKILSSDAYPESDGLVEEEGLYIEASAPQYLRPAGLYAVCSYPARPQSSTQLGGAYEAHLKKLHQAATWSNYRTEAVIRTINNKIYAKMNGLGGPEILLDKDIAKWESFEREILASVEISLRSLVTNLDLLYAFEKPEFLQIRVIPDIFLTRPIHIFSICGNPSNPHVRMSQSRAAITCRDIACNRLVSSAVPYLSTRGCDTRILVQFDTHMYCSFDCQSRNERIQKLDRIELLITALFFEYSETTNPYPVISETVHQEQQGNWRQIHALGRANHLGTVTLKENGPLSPRGRLAFLSLNKCTSVLMIFAPLMAFLYQDLDPSIEIHEAHVDNVLSDQEVRVQYLDPNGKPTTKDTVARWHSMFRITNTKEDHTTDAARLARLNGTGIYCDTTAAQYGRAPGLQDARAYHRHHPGSKTVYCASFAHYYRTYHLRNVDRNSAEDGRYRIYALHREAYTQTMNNVVHREIEGMGGTAYLLAMTPEDFEAACTAIVAQVHSALLDVAIDIRKVYLNKPYEVIFDSKEDSE</sequence>
<organism evidence="2 3">
    <name type="scientific">Alternaria burnsii</name>
    <dbReference type="NCBI Taxonomy" id="1187904"/>
    <lineage>
        <taxon>Eukaryota</taxon>
        <taxon>Fungi</taxon>
        <taxon>Dikarya</taxon>
        <taxon>Ascomycota</taxon>
        <taxon>Pezizomycotina</taxon>
        <taxon>Dothideomycetes</taxon>
        <taxon>Pleosporomycetidae</taxon>
        <taxon>Pleosporales</taxon>
        <taxon>Pleosporineae</taxon>
        <taxon>Pleosporaceae</taxon>
        <taxon>Alternaria</taxon>
        <taxon>Alternaria sect. Alternaria</taxon>
    </lineage>
</organism>
<comment type="caution">
    <text evidence="2">The sequence shown here is derived from an EMBL/GenBank/DDBJ whole genome shotgun (WGS) entry which is preliminary data.</text>
</comment>
<protein>
    <submittedName>
        <fullName evidence="2">Uncharacterized protein</fullName>
    </submittedName>
</protein>
<keyword evidence="1" id="KW-1133">Transmembrane helix</keyword>
<dbReference type="EMBL" id="JAAABM010000001">
    <property type="protein sequence ID" value="KAF7681473.1"/>
    <property type="molecule type" value="Genomic_DNA"/>
</dbReference>
<evidence type="ECO:0000313" key="3">
    <source>
        <dbReference type="Proteomes" id="UP000596902"/>
    </source>
</evidence>
<feature type="non-terminal residue" evidence="2">
    <location>
        <position position="1"/>
    </location>
</feature>
<reference evidence="2" key="1">
    <citation type="submission" date="2020-01" db="EMBL/GenBank/DDBJ databases">
        <authorList>
            <person name="Feng Z.H.Z."/>
        </authorList>
    </citation>
    <scope>NUCLEOTIDE SEQUENCE</scope>
    <source>
        <strain evidence="2">CBS107.38</strain>
    </source>
</reference>
<keyword evidence="1" id="KW-0812">Transmembrane</keyword>
<evidence type="ECO:0000313" key="2">
    <source>
        <dbReference type="EMBL" id="KAF7681473.1"/>
    </source>
</evidence>
<accession>A0A8H7EMS3</accession>
<gene>
    <name evidence="2" type="ORF">GT037_000449</name>
</gene>
<proteinExistence type="predicted"/>
<reference evidence="2" key="2">
    <citation type="submission" date="2020-08" db="EMBL/GenBank/DDBJ databases">
        <title>Draft Genome Sequence of Cumin Blight Pathogen Alternaria burnsii.</title>
        <authorList>
            <person name="Feng Z."/>
        </authorList>
    </citation>
    <scope>NUCLEOTIDE SEQUENCE</scope>
    <source>
        <strain evidence="2">CBS107.38</strain>
    </source>
</reference>
<dbReference type="AlphaFoldDB" id="A0A8H7EMS3"/>
<evidence type="ECO:0000256" key="1">
    <source>
        <dbReference type="SAM" id="Phobius"/>
    </source>
</evidence>
<keyword evidence="1" id="KW-0472">Membrane</keyword>
<feature type="transmembrane region" description="Helical" evidence="1">
    <location>
        <begin position="12"/>
        <end position="31"/>
    </location>
</feature>